<proteinExistence type="inferred from homology"/>
<dbReference type="InterPro" id="IPR023801">
    <property type="entry name" value="His_deacetylse_dom"/>
</dbReference>
<accession>A0AA38HI87</accession>
<evidence type="ECO:0000256" key="6">
    <source>
        <dbReference type="ARBA" id="ARBA00022853"/>
    </source>
</evidence>
<reference evidence="13" key="1">
    <citation type="journal article" date="2023" name="G3 (Bethesda)">
        <title>Whole genome assemblies of Zophobas morio and Tenebrio molitor.</title>
        <authorList>
            <person name="Kaur S."/>
            <person name="Stinson S.A."/>
            <person name="diCenzo G.C."/>
        </authorList>
    </citation>
    <scope>NUCLEOTIDE SEQUENCE</scope>
    <source>
        <strain evidence="13">QUZm001</strain>
    </source>
</reference>
<dbReference type="GO" id="GO:0141221">
    <property type="term" value="F:histone deacetylase activity, hydrolytic mechanism"/>
    <property type="evidence" value="ECO:0007669"/>
    <property type="project" value="UniProtKB-EC"/>
</dbReference>
<keyword evidence="6" id="KW-0156">Chromatin regulator</keyword>
<keyword evidence="4" id="KW-0678">Repressor</keyword>
<evidence type="ECO:0000256" key="10">
    <source>
        <dbReference type="ARBA" id="ARBA00048287"/>
    </source>
</evidence>
<evidence type="ECO:0000256" key="2">
    <source>
        <dbReference type="ARBA" id="ARBA00007738"/>
    </source>
</evidence>
<keyword evidence="8" id="KW-0804">Transcription</keyword>
<comment type="similarity">
    <text evidence="2">Belongs to the histone deacetylase family. HD type 2 subfamily.</text>
</comment>
<organism evidence="13 14">
    <name type="scientific">Zophobas morio</name>
    <dbReference type="NCBI Taxonomy" id="2755281"/>
    <lineage>
        <taxon>Eukaryota</taxon>
        <taxon>Metazoa</taxon>
        <taxon>Ecdysozoa</taxon>
        <taxon>Arthropoda</taxon>
        <taxon>Hexapoda</taxon>
        <taxon>Insecta</taxon>
        <taxon>Pterygota</taxon>
        <taxon>Neoptera</taxon>
        <taxon>Endopterygota</taxon>
        <taxon>Coleoptera</taxon>
        <taxon>Polyphaga</taxon>
        <taxon>Cucujiformia</taxon>
        <taxon>Tenebrionidae</taxon>
        <taxon>Zophobas</taxon>
    </lineage>
</organism>
<dbReference type="PANTHER" id="PTHR10625">
    <property type="entry name" value="HISTONE DEACETYLASE HDAC1-RELATED"/>
    <property type="match status" value="1"/>
</dbReference>
<gene>
    <name evidence="13" type="ORF">Zmor_004137</name>
</gene>
<evidence type="ECO:0000256" key="8">
    <source>
        <dbReference type="ARBA" id="ARBA00023163"/>
    </source>
</evidence>
<evidence type="ECO:0000256" key="11">
    <source>
        <dbReference type="SAM" id="MobiDB-lite"/>
    </source>
</evidence>
<comment type="catalytic activity">
    <reaction evidence="10">
        <text>N(6)-acetyl-L-lysyl-[histone] + H2O = L-lysyl-[histone] + acetate</text>
        <dbReference type="Rhea" id="RHEA:58196"/>
        <dbReference type="Rhea" id="RHEA-COMP:9845"/>
        <dbReference type="Rhea" id="RHEA-COMP:11338"/>
        <dbReference type="ChEBI" id="CHEBI:15377"/>
        <dbReference type="ChEBI" id="CHEBI:29969"/>
        <dbReference type="ChEBI" id="CHEBI:30089"/>
        <dbReference type="ChEBI" id="CHEBI:61930"/>
        <dbReference type="EC" id="3.5.1.98"/>
    </reaction>
</comment>
<dbReference type="AlphaFoldDB" id="A0AA38HI87"/>
<protein>
    <recommendedName>
        <fullName evidence="3">histone deacetylase</fullName>
        <ecNumber evidence="3">3.5.1.98</ecNumber>
    </recommendedName>
</protein>
<dbReference type="EC" id="3.5.1.98" evidence="3"/>
<name>A0AA38HI87_9CUCU</name>
<feature type="region of interest" description="Disordered" evidence="11">
    <location>
        <begin position="143"/>
        <end position="166"/>
    </location>
</feature>
<evidence type="ECO:0000313" key="14">
    <source>
        <dbReference type="Proteomes" id="UP001168821"/>
    </source>
</evidence>
<dbReference type="Gene3D" id="3.40.800.20">
    <property type="entry name" value="Histone deacetylase domain"/>
    <property type="match status" value="1"/>
</dbReference>
<dbReference type="PANTHER" id="PTHR10625:SF5">
    <property type="entry name" value="HISTONE DEACETYLASE"/>
    <property type="match status" value="1"/>
</dbReference>
<dbReference type="GO" id="GO:0040029">
    <property type="term" value="P:epigenetic regulation of gene expression"/>
    <property type="evidence" value="ECO:0007669"/>
    <property type="project" value="TreeGrafter"/>
</dbReference>
<keyword evidence="9" id="KW-0539">Nucleus</keyword>
<dbReference type="SUPFAM" id="SSF52768">
    <property type="entry name" value="Arginase/deacetylase"/>
    <property type="match status" value="1"/>
</dbReference>
<comment type="caution">
    <text evidence="13">The sequence shown here is derived from an EMBL/GenBank/DDBJ whole genome shotgun (WGS) entry which is preliminary data.</text>
</comment>
<keyword evidence="14" id="KW-1185">Reference proteome</keyword>
<evidence type="ECO:0000256" key="9">
    <source>
        <dbReference type="ARBA" id="ARBA00023242"/>
    </source>
</evidence>
<evidence type="ECO:0000256" key="5">
    <source>
        <dbReference type="ARBA" id="ARBA00022801"/>
    </source>
</evidence>
<evidence type="ECO:0000259" key="12">
    <source>
        <dbReference type="Pfam" id="PF00850"/>
    </source>
</evidence>
<dbReference type="EMBL" id="JALNTZ010001263">
    <property type="protein sequence ID" value="KAJ3626922.1"/>
    <property type="molecule type" value="Genomic_DNA"/>
</dbReference>
<keyword evidence="5" id="KW-0378">Hydrolase</keyword>
<evidence type="ECO:0000256" key="7">
    <source>
        <dbReference type="ARBA" id="ARBA00023015"/>
    </source>
</evidence>
<keyword evidence="7" id="KW-0805">Transcription regulation</keyword>
<feature type="domain" description="Histone deacetylase" evidence="12">
    <location>
        <begin position="270"/>
        <end position="575"/>
    </location>
</feature>
<dbReference type="Proteomes" id="UP001168821">
    <property type="component" value="Unassembled WGS sequence"/>
</dbReference>
<dbReference type="GO" id="GO:0000118">
    <property type="term" value="C:histone deacetylase complex"/>
    <property type="evidence" value="ECO:0007669"/>
    <property type="project" value="TreeGrafter"/>
</dbReference>
<dbReference type="Pfam" id="PF00850">
    <property type="entry name" value="Hist_deacetyl"/>
    <property type="match status" value="1"/>
</dbReference>
<evidence type="ECO:0000256" key="1">
    <source>
        <dbReference type="ARBA" id="ARBA00004123"/>
    </source>
</evidence>
<dbReference type="PRINTS" id="PR01270">
    <property type="entry name" value="HDASUPER"/>
</dbReference>
<evidence type="ECO:0000256" key="4">
    <source>
        <dbReference type="ARBA" id="ARBA00022491"/>
    </source>
</evidence>
<evidence type="ECO:0000313" key="13">
    <source>
        <dbReference type="EMBL" id="KAJ3626922.1"/>
    </source>
</evidence>
<comment type="subcellular location">
    <subcellularLocation>
        <location evidence="1">Nucleus</location>
    </subcellularLocation>
</comment>
<dbReference type="InterPro" id="IPR000286">
    <property type="entry name" value="HDACs"/>
</dbReference>
<dbReference type="InterPro" id="IPR037138">
    <property type="entry name" value="His_deacetylse_dom_sf"/>
</dbReference>
<dbReference type="InterPro" id="IPR023696">
    <property type="entry name" value="Ureohydrolase_dom_sf"/>
</dbReference>
<sequence>MLPQIKVSTESKENLLPDSGEYFEDFNIAGIISSLKNSTKLIIRKRNAGVDVAEKHIENLTSSKARSPITSTKCGKHTKQPAEILVLKRKRGIDGMKASPKKKLTSEKTNNEVFHLKQPLLKATSPVQFDKFNCKSLTLNVKEGMSSSSPSPSKNPPFENNVDYKKSGSPAFKSDNNVFRKILPVLEVSEKAMALKLSGKNRNLAYSAWIVTYFFLKTDKEAPEDLRRTGLVYDPCTLRHACTCIDHEANHPETACAFSFLSSLASAEPPSQSSRVASVLQIMEDSELLDRVVGVRGCEAVKAEVSAVHSSSHVESFGGKKYGGAEKQPKDLRRMQCGGSGLATDTVFNGEDTSLASRVAAGCVVSLMFAVVKNVVTNGFAVVRPPGHHAERNKAMGFCVFNNVSVAVRAAQRRLAVKRVLIVDWDVHHGNGTQSIFYDDSSVLFISIHRHDNGSFYPFSGAVGEFGEKAGKGYSVNIPWSDVESAPPGNTEYLAAFHHIVLPIAREFGPELVFVSAGFDAAEGDAIGGCRVTPEGFAHMTALLLSLAGGRVILCLEGGYHNSSLSAGAAACLRVLLGQSPPPLSIFFFPIGNPHFSVLYFQKRPGFRTRQSARLQ</sequence>
<evidence type="ECO:0000256" key="3">
    <source>
        <dbReference type="ARBA" id="ARBA00012111"/>
    </source>
</evidence>